<dbReference type="InterPro" id="IPR039430">
    <property type="entry name" value="Thymidylate_kin-like_dom"/>
</dbReference>
<keyword evidence="3" id="KW-0547">Nucleotide-binding</keyword>
<evidence type="ECO:0000256" key="3">
    <source>
        <dbReference type="ARBA" id="ARBA00022741"/>
    </source>
</evidence>
<dbReference type="GO" id="GO:0006233">
    <property type="term" value="P:dTDP biosynthetic process"/>
    <property type="evidence" value="ECO:0007669"/>
    <property type="project" value="TreeGrafter"/>
</dbReference>
<keyword evidence="7" id="KW-1185">Reference proteome</keyword>
<evidence type="ECO:0000256" key="2">
    <source>
        <dbReference type="ARBA" id="ARBA00017144"/>
    </source>
</evidence>
<dbReference type="GO" id="GO:0005737">
    <property type="term" value="C:cytoplasm"/>
    <property type="evidence" value="ECO:0007669"/>
    <property type="project" value="TreeGrafter"/>
</dbReference>
<keyword evidence="4" id="KW-0067">ATP-binding</keyword>
<dbReference type="Pfam" id="PF02223">
    <property type="entry name" value="Thymidylate_kin"/>
    <property type="match status" value="1"/>
</dbReference>
<dbReference type="EMBL" id="CP059322">
    <property type="protein sequence ID" value="QLQ36712.1"/>
    <property type="molecule type" value="Genomic_DNA"/>
</dbReference>
<dbReference type="RefSeq" id="WP_181569227.1">
    <property type="nucleotide sequence ID" value="NZ_CP059322.2"/>
</dbReference>
<evidence type="ECO:0000259" key="5">
    <source>
        <dbReference type="Pfam" id="PF02223"/>
    </source>
</evidence>
<protein>
    <recommendedName>
        <fullName evidence="2">Thymidylate kinase</fullName>
    </recommendedName>
</protein>
<reference evidence="7" key="1">
    <citation type="submission" date="2020-07" db="EMBL/GenBank/DDBJ databases">
        <title>A new Micromonospora strain with potent antibiotic activity isolated from the microbiome of a mid-Atlantic deep-sea sponge.</title>
        <authorList>
            <person name="Back C.R."/>
            <person name="Stennett H.L."/>
            <person name="Williams S.E."/>
            <person name="Wang L."/>
            <person name="Ojeda Gomez J."/>
            <person name="Abdulle O.M."/>
            <person name="Duffy T."/>
            <person name="Hendry K.R."/>
            <person name="Powell D."/>
            <person name="Stach J.E."/>
            <person name="Essex-Lopresti A.E."/>
            <person name="Willis C.L."/>
            <person name="Curnow P."/>
            <person name="Race P.R."/>
        </authorList>
    </citation>
    <scope>NUCLEOTIDE SEQUENCE [LARGE SCALE GENOMIC DNA]</scope>
    <source>
        <strain evidence="7">28ISP2-46</strain>
    </source>
</reference>
<proteinExistence type="inferred from homology"/>
<dbReference type="InterPro" id="IPR027417">
    <property type="entry name" value="P-loop_NTPase"/>
</dbReference>
<sequence>MILAVEGLDGVGKTTVSRLLAARLNAAHVALPPPELLLRTTALLRRHDSLARYLYYLSAAAATDVVAQSGVLVVADRYVASAHALHLHVAGEAAQILRDLPLPAPTLTVYLTADEQSRRARLNGRATPLDPFEKALNDSEPFRTAVARRLRSGPNTHVIDTTGHAAEDVADAAVKIWDRVVHGGRDASTEH</sequence>
<organism evidence="6 7">
    <name type="scientific">Micromonospora robiginosa</name>
    <dbReference type="NCBI Taxonomy" id="2749844"/>
    <lineage>
        <taxon>Bacteria</taxon>
        <taxon>Bacillati</taxon>
        <taxon>Actinomycetota</taxon>
        <taxon>Actinomycetes</taxon>
        <taxon>Micromonosporales</taxon>
        <taxon>Micromonosporaceae</taxon>
        <taxon>Micromonospora</taxon>
    </lineage>
</organism>
<dbReference type="Gene3D" id="3.40.50.300">
    <property type="entry name" value="P-loop containing nucleotide triphosphate hydrolases"/>
    <property type="match status" value="1"/>
</dbReference>
<feature type="domain" description="Thymidylate kinase-like" evidence="5">
    <location>
        <begin position="5"/>
        <end position="169"/>
    </location>
</feature>
<dbReference type="KEGG" id="mfeu:H1D33_26195"/>
<accession>A0A7L6B483</accession>
<evidence type="ECO:0000256" key="4">
    <source>
        <dbReference type="ARBA" id="ARBA00022840"/>
    </source>
</evidence>
<dbReference type="PANTHER" id="PTHR10344:SF4">
    <property type="entry name" value="UMP-CMP KINASE 2, MITOCHONDRIAL"/>
    <property type="match status" value="1"/>
</dbReference>
<dbReference type="PANTHER" id="PTHR10344">
    <property type="entry name" value="THYMIDYLATE KINASE"/>
    <property type="match status" value="1"/>
</dbReference>
<dbReference type="Proteomes" id="UP000510844">
    <property type="component" value="Chromosome"/>
</dbReference>
<dbReference type="GO" id="GO:0005524">
    <property type="term" value="F:ATP binding"/>
    <property type="evidence" value="ECO:0007669"/>
    <property type="project" value="UniProtKB-KW"/>
</dbReference>
<evidence type="ECO:0000313" key="6">
    <source>
        <dbReference type="EMBL" id="QLQ36712.1"/>
    </source>
</evidence>
<comment type="similarity">
    <text evidence="1">Belongs to the thymidylate kinase family.</text>
</comment>
<gene>
    <name evidence="6" type="ORF">H1D33_26195</name>
</gene>
<dbReference type="GO" id="GO:0004550">
    <property type="term" value="F:nucleoside diphosphate kinase activity"/>
    <property type="evidence" value="ECO:0007669"/>
    <property type="project" value="TreeGrafter"/>
</dbReference>
<evidence type="ECO:0000256" key="1">
    <source>
        <dbReference type="ARBA" id="ARBA00009776"/>
    </source>
</evidence>
<reference evidence="6 7" key="2">
    <citation type="journal article" date="2021" name="Mar. Drugs">
        <title>A New Micromonospora Strain with Antibiotic Activity Isolated from the Microbiome of a Mid-Atlantic Deep-Sea Sponge.</title>
        <authorList>
            <person name="Back C.R."/>
            <person name="Stennett H.L."/>
            <person name="Williams S.E."/>
            <person name="Wang L."/>
            <person name="Ojeda Gomez J."/>
            <person name="Abdulle O.M."/>
            <person name="Duffy T."/>
            <person name="Neal C."/>
            <person name="Mantell J."/>
            <person name="Jepson M.A."/>
            <person name="Hendry K.R."/>
            <person name="Powell D."/>
            <person name="Stach J.E.M."/>
            <person name="Essex-Lopresti A.E."/>
            <person name="Willis C.L."/>
            <person name="Curnow P."/>
            <person name="Race P.R."/>
        </authorList>
    </citation>
    <scope>NUCLEOTIDE SEQUENCE [LARGE SCALE GENOMIC DNA]</scope>
    <source>
        <strain evidence="6 7">28ISP2-46</strain>
    </source>
</reference>
<dbReference type="GO" id="GO:0006235">
    <property type="term" value="P:dTTP biosynthetic process"/>
    <property type="evidence" value="ECO:0007669"/>
    <property type="project" value="TreeGrafter"/>
</dbReference>
<evidence type="ECO:0000313" key="7">
    <source>
        <dbReference type="Proteomes" id="UP000510844"/>
    </source>
</evidence>
<name>A0A7L6B483_9ACTN</name>
<dbReference type="SUPFAM" id="SSF52540">
    <property type="entry name" value="P-loop containing nucleoside triphosphate hydrolases"/>
    <property type="match status" value="1"/>
</dbReference>
<dbReference type="GO" id="GO:0006227">
    <property type="term" value="P:dUDP biosynthetic process"/>
    <property type="evidence" value="ECO:0007669"/>
    <property type="project" value="TreeGrafter"/>
</dbReference>
<dbReference type="GO" id="GO:0004798">
    <property type="term" value="F:dTMP kinase activity"/>
    <property type="evidence" value="ECO:0007669"/>
    <property type="project" value="TreeGrafter"/>
</dbReference>
<dbReference type="AlphaFoldDB" id="A0A7L6B483"/>